<keyword evidence="1" id="KW-0540">Nuclease</keyword>
<feature type="non-terminal residue" evidence="3">
    <location>
        <position position="162"/>
    </location>
</feature>
<comment type="caution">
    <text evidence="3">The sequence shown here is derived from an EMBL/GenBank/DDBJ whole genome shotgun (WGS) entry which is preliminary data.</text>
</comment>
<dbReference type="Pfam" id="PF00753">
    <property type="entry name" value="Lactamase_B"/>
    <property type="match status" value="1"/>
</dbReference>
<dbReference type="PANTHER" id="PTHR46018">
    <property type="entry name" value="ZINC PHOSPHODIESTERASE ELAC PROTEIN 1"/>
    <property type="match status" value="1"/>
</dbReference>
<dbReference type="EMBL" id="JBHTIR010003107">
    <property type="protein sequence ID" value="MFD0854682.1"/>
    <property type="molecule type" value="Genomic_DNA"/>
</dbReference>
<organism evidence="3 4">
    <name type="scientific">Actinomadura adrarensis</name>
    <dbReference type="NCBI Taxonomy" id="1819600"/>
    <lineage>
        <taxon>Bacteria</taxon>
        <taxon>Bacillati</taxon>
        <taxon>Actinomycetota</taxon>
        <taxon>Actinomycetes</taxon>
        <taxon>Streptosporangiales</taxon>
        <taxon>Thermomonosporaceae</taxon>
        <taxon>Actinomadura</taxon>
    </lineage>
</organism>
<name>A0ABW3CKZ1_9ACTN</name>
<protein>
    <submittedName>
        <fullName evidence="3">MBL fold metallo-hydrolase</fullName>
    </submittedName>
</protein>
<dbReference type="SUPFAM" id="SSF56281">
    <property type="entry name" value="Metallo-hydrolase/oxidoreductase"/>
    <property type="match status" value="1"/>
</dbReference>
<dbReference type="InterPro" id="IPR001279">
    <property type="entry name" value="Metallo-B-lactamas"/>
</dbReference>
<evidence type="ECO:0000313" key="3">
    <source>
        <dbReference type="EMBL" id="MFD0854682.1"/>
    </source>
</evidence>
<reference evidence="4" key="1">
    <citation type="journal article" date="2019" name="Int. J. Syst. Evol. Microbiol.">
        <title>The Global Catalogue of Microorganisms (GCM) 10K type strain sequencing project: providing services to taxonomists for standard genome sequencing and annotation.</title>
        <authorList>
            <consortium name="The Broad Institute Genomics Platform"/>
            <consortium name="The Broad Institute Genome Sequencing Center for Infectious Disease"/>
            <person name="Wu L."/>
            <person name="Ma J."/>
        </authorList>
    </citation>
    <scope>NUCLEOTIDE SEQUENCE [LARGE SCALE GENOMIC DNA]</scope>
    <source>
        <strain evidence="4">JCM 31696</strain>
    </source>
</reference>
<dbReference type="Gene3D" id="3.60.15.10">
    <property type="entry name" value="Ribonuclease Z/Hydroxyacylglutathione hydrolase-like"/>
    <property type="match status" value="1"/>
</dbReference>
<keyword evidence="1" id="KW-0255">Endonuclease</keyword>
<gene>
    <name evidence="3" type="ORF">ACFQ07_20760</name>
</gene>
<keyword evidence="4" id="KW-1185">Reference proteome</keyword>
<dbReference type="PANTHER" id="PTHR46018:SF2">
    <property type="entry name" value="ZINC PHOSPHODIESTERASE ELAC PROTEIN 1"/>
    <property type="match status" value="1"/>
</dbReference>
<accession>A0ABW3CKZ1</accession>
<evidence type="ECO:0000256" key="1">
    <source>
        <dbReference type="ARBA" id="ARBA00022759"/>
    </source>
</evidence>
<evidence type="ECO:0000259" key="2">
    <source>
        <dbReference type="Pfam" id="PF00753"/>
    </source>
</evidence>
<proteinExistence type="predicted"/>
<keyword evidence="1" id="KW-0378">Hydrolase</keyword>
<evidence type="ECO:0000313" key="4">
    <source>
        <dbReference type="Proteomes" id="UP001597083"/>
    </source>
</evidence>
<sequence>MSVRELLVLGSASAVPTKTRNHNGYLLRWDGHGVLFDPGEGIQRQMTFAGVTASAVTWICLTHFHGDHCLGVPGVIQRIARDGAEHEVNAAFPASGMEYWQRLRHVVPFHDTALIKERPLTGEEVRLDTGDAPFTLTARRIDHSIEAYGYRLAEPDGWTMLP</sequence>
<dbReference type="Proteomes" id="UP001597083">
    <property type="component" value="Unassembled WGS sequence"/>
</dbReference>
<feature type="domain" description="Metallo-beta-lactamase" evidence="2">
    <location>
        <begin position="20"/>
        <end position="119"/>
    </location>
</feature>
<dbReference type="InterPro" id="IPR036866">
    <property type="entry name" value="RibonucZ/Hydroxyglut_hydro"/>
</dbReference>